<proteinExistence type="predicted"/>
<evidence type="ECO:0000313" key="3">
    <source>
        <dbReference type="Proteomes" id="UP000727962"/>
    </source>
</evidence>
<comment type="caution">
    <text evidence="2">The sequence shown here is derived from an EMBL/GenBank/DDBJ whole genome shotgun (WGS) entry which is preliminary data.</text>
</comment>
<organism evidence="2 3">
    <name type="scientific">Fimbriimonas ginsengisoli</name>
    <dbReference type="NCBI Taxonomy" id="1005039"/>
    <lineage>
        <taxon>Bacteria</taxon>
        <taxon>Bacillati</taxon>
        <taxon>Armatimonadota</taxon>
        <taxon>Fimbriimonadia</taxon>
        <taxon>Fimbriimonadales</taxon>
        <taxon>Fimbriimonadaceae</taxon>
        <taxon>Fimbriimonas</taxon>
    </lineage>
</organism>
<name>A0A931LZG5_FIMGI</name>
<gene>
    <name evidence="2" type="ORF">HYR64_10905</name>
</gene>
<keyword evidence="1" id="KW-0812">Transmembrane</keyword>
<keyword evidence="1" id="KW-0472">Membrane</keyword>
<sequence>MIDPLKIHALADAELSKEDAEALAHEIAKCRRSTLELETIQGLKLIVNKHCQPVACDDTWCKCRKRLDEIDRAQRVEGFVGRYAWGLCGTFLLAIVVGGLATRNGSAGMVRSGEVPRMVSGLAPLALIRPHTIDEARKFVAEKLGRSPVSLPDQRISILEGAYGSSDGRRLVRLHLRDSGGDALLVVVPGAVGVEGTQPLGSGEYCCGRINGTNCLVWNSNGCMLMLLGDRSTEDLHTLAGEVAFR</sequence>
<evidence type="ECO:0000256" key="1">
    <source>
        <dbReference type="SAM" id="Phobius"/>
    </source>
</evidence>
<feature type="transmembrane region" description="Helical" evidence="1">
    <location>
        <begin position="83"/>
        <end position="102"/>
    </location>
</feature>
<evidence type="ECO:0000313" key="2">
    <source>
        <dbReference type="EMBL" id="MBI1757600.1"/>
    </source>
</evidence>
<reference evidence="2" key="1">
    <citation type="submission" date="2020-07" db="EMBL/GenBank/DDBJ databases">
        <title>Huge and variable diversity of episymbiotic CPR bacteria and DPANN archaea in groundwater ecosystems.</title>
        <authorList>
            <person name="He C.Y."/>
            <person name="Keren R."/>
            <person name="Whittaker M."/>
            <person name="Farag I.F."/>
            <person name="Doudna J."/>
            <person name="Cate J.H.D."/>
            <person name="Banfield J.F."/>
        </authorList>
    </citation>
    <scope>NUCLEOTIDE SEQUENCE</scope>
    <source>
        <strain evidence="2">NC_groundwater_17_Pr7_B-0.1um_64_12</strain>
    </source>
</reference>
<dbReference type="EMBL" id="JACOSL010000066">
    <property type="protein sequence ID" value="MBI1757600.1"/>
    <property type="molecule type" value="Genomic_DNA"/>
</dbReference>
<protein>
    <submittedName>
        <fullName evidence="2">Uncharacterized protein</fullName>
    </submittedName>
</protein>
<dbReference type="Proteomes" id="UP000727962">
    <property type="component" value="Unassembled WGS sequence"/>
</dbReference>
<accession>A0A931LZG5</accession>
<dbReference type="AlphaFoldDB" id="A0A931LZG5"/>
<keyword evidence="1" id="KW-1133">Transmembrane helix</keyword>